<evidence type="ECO:0000256" key="3">
    <source>
        <dbReference type="ARBA" id="ARBA00022603"/>
    </source>
</evidence>
<dbReference type="EC" id="2.1.1.199" evidence="6"/>
<gene>
    <name evidence="6" type="primary">rsmH</name>
    <name evidence="8" type="ORF">BXY53_2318</name>
</gene>
<reference evidence="8 9" key="1">
    <citation type="submission" date="2018-08" db="EMBL/GenBank/DDBJ databases">
        <title>Genomic Encyclopedia of Archaeal and Bacterial Type Strains, Phase II (KMG-II): from individual species to whole genera.</title>
        <authorList>
            <person name="Goeker M."/>
        </authorList>
    </citation>
    <scope>NUCLEOTIDE SEQUENCE [LARGE SCALE GENOMIC DNA]</scope>
    <source>
        <strain evidence="8 9">DSM 5002</strain>
    </source>
</reference>
<evidence type="ECO:0000313" key="9">
    <source>
        <dbReference type="Proteomes" id="UP000266273"/>
    </source>
</evidence>
<dbReference type="EMBL" id="QXDF01000002">
    <property type="protein sequence ID" value="RIA47751.1"/>
    <property type="molecule type" value="Genomic_DNA"/>
</dbReference>
<proteinExistence type="inferred from homology"/>
<dbReference type="GO" id="GO:0070475">
    <property type="term" value="P:rRNA base methylation"/>
    <property type="evidence" value="ECO:0007669"/>
    <property type="project" value="UniProtKB-UniRule"/>
</dbReference>
<dbReference type="SUPFAM" id="SSF81799">
    <property type="entry name" value="Putative methyltransferase TM0872, insert domain"/>
    <property type="match status" value="1"/>
</dbReference>
<keyword evidence="6" id="KW-0963">Cytoplasm</keyword>
<dbReference type="RefSeq" id="WP_425359187.1">
    <property type="nucleotide sequence ID" value="NZ_QXDF01000002.1"/>
</dbReference>
<comment type="similarity">
    <text evidence="1 6">Belongs to the methyltransferase superfamily. RsmH family.</text>
</comment>
<comment type="caution">
    <text evidence="8">The sequence shown here is derived from an EMBL/GenBank/DDBJ whole genome shotgun (WGS) entry which is preliminary data.</text>
</comment>
<organism evidence="8 9">
    <name type="scientific">Dichotomicrobium thermohalophilum</name>
    <dbReference type="NCBI Taxonomy" id="933063"/>
    <lineage>
        <taxon>Bacteria</taxon>
        <taxon>Pseudomonadati</taxon>
        <taxon>Pseudomonadota</taxon>
        <taxon>Alphaproteobacteria</taxon>
        <taxon>Hyphomicrobiales</taxon>
        <taxon>Hyphomicrobiaceae</taxon>
        <taxon>Dichotomicrobium</taxon>
    </lineage>
</organism>
<feature type="binding site" evidence="6">
    <location>
        <begin position="47"/>
        <end position="49"/>
    </location>
    <ligand>
        <name>S-adenosyl-L-methionine</name>
        <dbReference type="ChEBI" id="CHEBI:59789"/>
    </ligand>
</feature>
<dbReference type="PANTHER" id="PTHR11265">
    <property type="entry name" value="S-ADENOSYL-METHYLTRANSFERASE MRAW"/>
    <property type="match status" value="1"/>
</dbReference>
<feature type="region of interest" description="Disordered" evidence="7">
    <location>
        <begin position="268"/>
        <end position="308"/>
    </location>
</feature>
<dbReference type="Gene3D" id="1.10.150.170">
    <property type="entry name" value="Putative methyltransferase TM0872, insert domain"/>
    <property type="match status" value="1"/>
</dbReference>
<dbReference type="Gene3D" id="3.40.50.150">
    <property type="entry name" value="Vaccinia Virus protein VP39"/>
    <property type="match status" value="1"/>
</dbReference>
<keyword evidence="2 6" id="KW-0698">rRNA processing</keyword>
<evidence type="ECO:0000256" key="1">
    <source>
        <dbReference type="ARBA" id="ARBA00010396"/>
    </source>
</evidence>
<dbReference type="Proteomes" id="UP000266273">
    <property type="component" value="Unassembled WGS sequence"/>
</dbReference>
<comment type="function">
    <text evidence="6">Specifically methylates the N4 position of cytidine in position 1402 (C1402) of 16S rRNA.</text>
</comment>
<accession>A0A397PPR3</accession>
<keyword evidence="4 6" id="KW-0808">Transferase</keyword>
<dbReference type="AlphaFoldDB" id="A0A397PPR3"/>
<feature type="binding site" evidence="6">
    <location>
        <position position="111"/>
    </location>
    <ligand>
        <name>S-adenosyl-L-methionine</name>
        <dbReference type="ChEBI" id="CHEBI:59789"/>
    </ligand>
</feature>
<evidence type="ECO:0000256" key="7">
    <source>
        <dbReference type="SAM" id="MobiDB-lite"/>
    </source>
</evidence>
<name>A0A397PPR3_9HYPH</name>
<dbReference type="CDD" id="cd02440">
    <property type="entry name" value="AdoMet_MTases"/>
    <property type="match status" value="1"/>
</dbReference>
<dbReference type="NCBIfam" id="TIGR00006">
    <property type="entry name" value="16S rRNA (cytosine(1402)-N(4))-methyltransferase RsmH"/>
    <property type="match status" value="1"/>
</dbReference>
<comment type="subcellular location">
    <subcellularLocation>
        <location evidence="6">Cytoplasm</location>
    </subcellularLocation>
</comment>
<keyword evidence="3 6" id="KW-0489">Methyltransferase</keyword>
<dbReference type="InterPro" id="IPR002903">
    <property type="entry name" value="RsmH"/>
</dbReference>
<dbReference type="InterPro" id="IPR029063">
    <property type="entry name" value="SAM-dependent_MTases_sf"/>
</dbReference>
<dbReference type="PANTHER" id="PTHR11265:SF0">
    <property type="entry name" value="12S RRNA N4-METHYLCYTIDINE METHYLTRANSFERASE"/>
    <property type="match status" value="1"/>
</dbReference>
<protein>
    <recommendedName>
        <fullName evidence="6">Ribosomal RNA small subunit methyltransferase H</fullName>
        <ecNumber evidence="6">2.1.1.199</ecNumber>
    </recommendedName>
    <alternativeName>
        <fullName evidence="6">16S rRNA m(4)C1402 methyltransferase</fullName>
    </alternativeName>
    <alternativeName>
        <fullName evidence="6">rRNA (cytosine-N(4)-)-methyltransferase RsmH</fullName>
    </alternativeName>
</protein>
<dbReference type="GO" id="GO:0005737">
    <property type="term" value="C:cytoplasm"/>
    <property type="evidence" value="ECO:0007669"/>
    <property type="project" value="UniProtKB-SubCell"/>
</dbReference>
<feature type="binding site" evidence="6">
    <location>
        <position position="91"/>
    </location>
    <ligand>
        <name>S-adenosyl-L-methionine</name>
        <dbReference type="ChEBI" id="CHEBI:59789"/>
    </ligand>
</feature>
<dbReference type="PIRSF" id="PIRSF004486">
    <property type="entry name" value="MraW"/>
    <property type="match status" value="1"/>
</dbReference>
<evidence type="ECO:0000256" key="6">
    <source>
        <dbReference type="HAMAP-Rule" id="MF_01007"/>
    </source>
</evidence>
<evidence type="ECO:0000256" key="2">
    <source>
        <dbReference type="ARBA" id="ARBA00022552"/>
    </source>
</evidence>
<evidence type="ECO:0000256" key="5">
    <source>
        <dbReference type="ARBA" id="ARBA00022691"/>
    </source>
</evidence>
<dbReference type="HAMAP" id="MF_01007">
    <property type="entry name" value="16SrRNA_methyltr_H"/>
    <property type="match status" value="1"/>
</dbReference>
<sequence length="346" mass="37358">MIRRGREEGARAAGEPADHVPVLLSQVMRALAPQSGERFIDATFGAGGYTRALLEAGAEVLAIDRDPVAITRAQALAAEHPGRLQLAQARFSQIEQIADAHGFAPDGVVLDVGVSSMQLDEAARGFSFMQEGPLDMRMSGEGPSAADVVNTLEERELAQIFQRLGEEKRARAIAKRIVAARAEAPIETTGRLSQIVEGVLGPKRGDRIHPATRTFQGLRLYVNDELGELAEALAGAERLLSQDGRLVVVSFHSLEDRIVKRFFAARSGKTPAPSRHLPPDTAAPPPSFQLPRGQPVTPDDSEIEANPRARSARLRWGIRTDAPPLPLDREALGLPRLEVRDVSALG</sequence>
<dbReference type="GO" id="GO:0071424">
    <property type="term" value="F:rRNA (cytosine-N4-)-methyltransferase activity"/>
    <property type="evidence" value="ECO:0007669"/>
    <property type="project" value="UniProtKB-UniRule"/>
</dbReference>
<feature type="binding site" evidence="6">
    <location>
        <position position="118"/>
    </location>
    <ligand>
        <name>S-adenosyl-L-methionine</name>
        <dbReference type="ChEBI" id="CHEBI:59789"/>
    </ligand>
</feature>
<keyword evidence="5 6" id="KW-0949">S-adenosyl-L-methionine</keyword>
<dbReference type="Pfam" id="PF01795">
    <property type="entry name" value="Methyltransf_5"/>
    <property type="match status" value="1"/>
</dbReference>
<evidence type="ECO:0000313" key="8">
    <source>
        <dbReference type="EMBL" id="RIA47751.1"/>
    </source>
</evidence>
<keyword evidence="9" id="KW-1185">Reference proteome</keyword>
<evidence type="ECO:0000256" key="4">
    <source>
        <dbReference type="ARBA" id="ARBA00022679"/>
    </source>
</evidence>
<feature type="binding site" evidence="6">
    <location>
        <position position="64"/>
    </location>
    <ligand>
        <name>S-adenosyl-L-methionine</name>
        <dbReference type="ChEBI" id="CHEBI:59789"/>
    </ligand>
</feature>
<dbReference type="SUPFAM" id="SSF53335">
    <property type="entry name" value="S-adenosyl-L-methionine-dependent methyltransferases"/>
    <property type="match status" value="1"/>
</dbReference>
<comment type="catalytic activity">
    <reaction evidence="6">
        <text>cytidine(1402) in 16S rRNA + S-adenosyl-L-methionine = N(4)-methylcytidine(1402) in 16S rRNA + S-adenosyl-L-homocysteine + H(+)</text>
        <dbReference type="Rhea" id="RHEA:42928"/>
        <dbReference type="Rhea" id="RHEA-COMP:10286"/>
        <dbReference type="Rhea" id="RHEA-COMP:10287"/>
        <dbReference type="ChEBI" id="CHEBI:15378"/>
        <dbReference type="ChEBI" id="CHEBI:57856"/>
        <dbReference type="ChEBI" id="CHEBI:59789"/>
        <dbReference type="ChEBI" id="CHEBI:74506"/>
        <dbReference type="ChEBI" id="CHEBI:82748"/>
        <dbReference type="EC" id="2.1.1.199"/>
    </reaction>
</comment>
<dbReference type="InterPro" id="IPR023397">
    <property type="entry name" value="SAM-dep_MeTrfase_MraW_recog"/>
</dbReference>